<keyword evidence="2" id="KW-0812">Transmembrane</keyword>
<feature type="region of interest" description="Disordered" evidence="1">
    <location>
        <begin position="129"/>
        <end position="156"/>
    </location>
</feature>
<dbReference type="EMBL" id="AP019377">
    <property type="protein sequence ID" value="BBH93053.1"/>
    <property type="molecule type" value="Genomic_DNA"/>
</dbReference>
<feature type="compositionally biased region" description="Low complexity" evidence="1">
    <location>
        <begin position="129"/>
        <end position="139"/>
    </location>
</feature>
<proteinExistence type="predicted"/>
<keyword evidence="2" id="KW-0472">Membrane</keyword>
<accession>A0A455SXB1</accession>
<name>A0A455SXB1_9CHLR</name>
<reference evidence="3" key="1">
    <citation type="submission" date="2018-12" db="EMBL/GenBank/DDBJ databases">
        <title>Novel natural products biosynthetic potential of the class Ktedonobacteria.</title>
        <authorList>
            <person name="Zheng Y."/>
            <person name="Saitou A."/>
            <person name="Wang C.M."/>
            <person name="Toyoda A."/>
            <person name="Minakuchi Y."/>
            <person name="Sekiguchi Y."/>
            <person name="Ueda K."/>
            <person name="Takano H."/>
            <person name="Sakai Y."/>
            <person name="Yokota A."/>
            <person name="Yabe S."/>
        </authorList>
    </citation>
    <scope>NUCLEOTIDE SEQUENCE</scope>
    <source>
        <strain evidence="3">A3-2</strain>
    </source>
</reference>
<protein>
    <submittedName>
        <fullName evidence="3">Uncharacterized protein</fullName>
    </submittedName>
</protein>
<gene>
    <name evidence="3" type="ORF">KTA_12520</name>
</gene>
<evidence type="ECO:0000256" key="2">
    <source>
        <dbReference type="SAM" id="Phobius"/>
    </source>
</evidence>
<feature type="transmembrane region" description="Helical" evidence="2">
    <location>
        <begin position="20"/>
        <end position="47"/>
    </location>
</feature>
<keyword evidence="2" id="KW-1133">Transmembrane helix</keyword>
<evidence type="ECO:0000313" key="3">
    <source>
        <dbReference type="EMBL" id="BBH93053.1"/>
    </source>
</evidence>
<organism evidence="3">
    <name type="scientific">Thermogemmatispora argillosa</name>
    <dbReference type="NCBI Taxonomy" id="2045280"/>
    <lineage>
        <taxon>Bacteria</taxon>
        <taxon>Bacillati</taxon>
        <taxon>Chloroflexota</taxon>
        <taxon>Ktedonobacteria</taxon>
        <taxon>Thermogemmatisporales</taxon>
        <taxon>Thermogemmatisporaceae</taxon>
        <taxon>Thermogemmatispora</taxon>
    </lineage>
</organism>
<evidence type="ECO:0000256" key="1">
    <source>
        <dbReference type="SAM" id="MobiDB-lite"/>
    </source>
</evidence>
<feature type="compositionally biased region" description="Low complexity" evidence="1">
    <location>
        <begin position="147"/>
        <end position="156"/>
    </location>
</feature>
<dbReference type="AlphaFoldDB" id="A0A455SXB1"/>
<sequence>MIGVLVDYLMGPLGRALESAYLAHSLPIGLLLLVWMGVVCWGLHGVIGLRQQLRRWVLELLPAYDLAQPETPQQLLQALEPRWQEVAARVRFMPTRHGLWIRRATPEALRAEVGFTAEGLARLLARLAPQSSAAAPQSRPRSRRLRPTSAASRSQR</sequence>